<evidence type="ECO:0000256" key="3">
    <source>
        <dbReference type="ARBA" id="ARBA00023306"/>
    </source>
</evidence>
<dbReference type="SMART" id="SM00385">
    <property type="entry name" value="CYCLIN"/>
    <property type="match status" value="2"/>
</dbReference>
<comment type="similarity">
    <text evidence="4">Belongs to the cyclin family.</text>
</comment>
<reference evidence="8 9" key="1">
    <citation type="submission" date="2019-07" db="EMBL/GenBank/DDBJ databases">
        <title>Draft genome assembly of a fouling barnacle, Amphibalanus amphitrite (Darwin, 1854): The first reference genome for Thecostraca.</title>
        <authorList>
            <person name="Kim W."/>
        </authorList>
    </citation>
    <scope>NUCLEOTIDE SEQUENCE [LARGE SCALE GENOMIC DNA]</scope>
    <source>
        <strain evidence="8">SNU_AA5</strain>
        <tissue evidence="8">Soma without cirri and trophi</tissue>
    </source>
</reference>
<keyword evidence="1" id="KW-0132">Cell division</keyword>
<evidence type="ECO:0000313" key="8">
    <source>
        <dbReference type="EMBL" id="KAF0298999.1"/>
    </source>
</evidence>
<dbReference type="GO" id="GO:0044772">
    <property type="term" value="P:mitotic cell cycle phase transition"/>
    <property type="evidence" value="ECO:0007669"/>
    <property type="project" value="InterPro"/>
</dbReference>
<dbReference type="Proteomes" id="UP000440578">
    <property type="component" value="Unassembled WGS sequence"/>
</dbReference>
<dbReference type="GO" id="GO:0016538">
    <property type="term" value="F:cyclin-dependent protein serine/threonine kinase regulator activity"/>
    <property type="evidence" value="ECO:0007669"/>
    <property type="project" value="InterPro"/>
</dbReference>
<dbReference type="InterPro" id="IPR013763">
    <property type="entry name" value="Cyclin-like_dom"/>
</dbReference>
<sequence length="399" mass="44942">MSQALRTTTLGSNVIRNENQLQARKGLATRSTNNAQRAVLGEIGNRVKGLSVNNGPVKAISADARKPLVRSKATSSIRQKVEAPPKPVESKPFSALEENKKLNAYSSGLLNVDDIDVEDSDNPQLVSEYIKDIYLYLRYMEDKFRVSENHLRDSKITGKMREILIDWLVQVHLKFKLLHETLYLTVAIIDRFLQVDSSISPAQLQMVGVTAMWIASKYEEIYAPEVNDFVVIADKSFDEEQMRVMERQILSALRFDLGRPLPLHFLRRNSKAGCVDNRQHTLAKYLMELSLQEYSLAHLRVSHLAAAALCLSLKVLQDEETEGWTDVLTHYSFYPENELRPVMCQLASLVVKANEKLNDSRAKRVAVARKYATKKCLCISVLPELSGPVITELAAEAAV</sequence>
<keyword evidence="3" id="KW-0131">Cell cycle</keyword>
<feature type="region of interest" description="Disordered" evidence="5">
    <location>
        <begin position="73"/>
        <end position="92"/>
    </location>
</feature>
<dbReference type="CDD" id="cd20507">
    <property type="entry name" value="CYCLIN_CCNB1-like_rpt1"/>
    <property type="match status" value="1"/>
</dbReference>
<feature type="domain" description="Cyclin-like" evidence="6">
    <location>
        <begin position="166"/>
        <end position="251"/>
    </location>
</feature>
<evidence type="ECO:0000259" key="6">
    <source>
        <dbReference type="SMART" id="SM00385"/>
    </source>
</evidence>
<dbReference type="Gene3D" id="1.10.472.10">
    <property type="entry name" value="Cyclin-like"/>
    <property type="match status" value="2"/>
</dbReference>
<evidence type="ECO:0000256" key="5">
    <source>
        <dbReference type="SAM" id="MobiDB-lite"/>
    </source>
</evidence>
<dbReference type="InterPro" id="IPR048258">
    <property type="entry name" value="Cyclins_cyclin-box"/>
</dbReference>
<feature type="domain" description="Cyclin C-terminal" evidence="7">
    <location>
        <begin position="260"/>
        <end position="385"/>
    </location>
</feature>
<dbReference type="SMART" id="SM01332">
    <property type="entry name" value="Cyclin_C"/>
    <property type="match status" value="1"/>
</dbReference>
<dbReference type="SUPFAM" id="SSF47954">
    <property type="entry name" value="Cyclin-like"/>
    <property type="match status" value="2"/>
</dbReference>
<dbReference type="PIRSF" id="PIRSF001771">
    <property type="entry name" value="Cyclin_A_B_D_E"/>
    <property type="match status" value="1"/>
</dbReference>
<evidence type="ECO:0000259" key="7">
    <source>
        <dbReference type="SMART" id="SM01332"/>
    </source>
</evidence>
<evidence type="ECO:0000256" key="2">
    <source>
        <dbReference type="ARBA" id="ARBA00023127"/>
    </source>
</evidence>
<name>A0A6A4W186_AMPAM</name>
<proteinExistence type="inferred from homology"/>
<comment type="caution">
    <text evidence="8">The sequence shown here is derived from an EMBL/GenBank/DDBJ whole genome shotgun (WGS) entry which is preliminary data.</text>
</comment>
<keyword evidence="2 4" id="KW-0195">Cyclin</keyword>
<dbReference type="GO" id="GO:0051301">
    <property type="term" value="P:cell division"/>
    <property type="evidence" value="ECO:0007669"/>
    <property type="project" value="UniProtKB-KW"/>
</dbReference>
<dbReference type="AlphaFoldDB" id="A0A6A4W186"/>
<organism evidence="8 9">
    <name type="scientific">Amphibalanus amphitrite</name>
    <name type="common">Striped barnacle</name>
    <name type="synonym">Balanus amphitrite</name>
    <dbReference type="NCBI Taxonomy" id="1232801"/>
    <lineage>
        <taxon>Eukaryota</taxon>
        <taxon>Metazoa</taxon>
        <taxon>Ecdysozoa</taxon>
        <taxon>Arthropoda</taxon>
        <taxon>Crustacea</taxon>
        <taxon>Multicrustacea</taxon>
        <taxon>Cirripedia</taxon>
        <taxon>Thoracica</taxon>
        <taxon>Thoracicalcarea</taxon>
        <taxon>Balanomorpha</taxon>
        <taxon>Balanoidea</taxon>
        <taxon>Balanidae</taxon>
        <taxon>Amphibalaninae</taxon>
        <taxon>Amphibalanus</taxon>
    </lineage>
</organism>
<dbReference type="Pfam" id="PF00134">
    <property type="entry name" value="Cyclin_N"/>
    <property type="match status" value="1"/>
</dbReference>
<dbReference type="OrthoDB" id="5590282at2759"/>
<dbReference type="InterPro" id="IPR036915">
    <property type="entry name" value="Cyclin-like_sf"/>
</dbReference>
<dbReference type="InterPro" id="IPR004367">
    <property type="entry name" value="Cyclin_C-dom"/>
</dbReference>
<feature type="domain" description="Cyclin-like" evidence="6">
    <location>
        <begin position="264"/>
        <end position="348"/>
    </location>
</feature>
<dbReference type="EMBL" id="VIIS01001399">
    <property type="protein sequence ID" value="KAF0298999.1"/>
    <property type="molecule type" value="Genomic_DNA"/>
</dbReference>
<evidence type="ECO:0000313" key="9">
    <source>
        <dbReference type="Proteomes" id="UP000440578"/>
    </source>
</evidence>
<dbReference type="InterPro" id="IPR039361">
    <property type="entry name" value="Cyclin"/>
</dbReference>
<gene>
    <name evidence="8" type="primary">CCNB</name>
    <name evidence="8" type="ORF">FJT64_003695</name>
</gene>
<dbReference type="PANTHER" id="PTHR10177">
    <property type="entry name" value="CYCLINS"/>
    <property type="match status" value="1"/>
</dbReference>
<dbReference type="InterPro" id="IPR046965">
    <property type="entry name" value="Cyclin_A/B-like"/>
</dbReference>
<evidence type="ECO:0000256" key="1">
    <source>
        <dbReference type="ARBA" id="ARBA00022618"/>
    </source>
</evidence>
<dbReference type="Pfam" id="PF02984">
    <property type="entry name" value="Cyclin_C"/>
    <property type="match status" value="1"/>
</dbReference>
<evidence type="ECO:0000256" key="4">
    <source>
        <dbReference type="RuleBase" id="RU000383"/>
    </source>
</evidence>
<dbReference type="PROSITE" id="PS00292">
    <property type="entry name" value="CYCLINS"/>
    <property type="match status" value="1"/>
</dbReference>
<protein>
    <submittedName>
        <fullName evidence="8">G2/mitotic-specific cyclin-B</fullName>
    </submittedName>
</protein>
<dbReference type="FunFam" id="1.10.472.10:FF:000001">
    <property type="entry name" value="G2/mitotic-specific cyclin"/>
    <property type="match status" value="1"/>
</dbReference>
<dbReference type="InterPro" id="IPR006671">
    <property type="entry name" value="Cyclin_N"/>
</dbReference>
<accession>A0A6A4W186</accession>
<keyword evidence="9" id="KW-1185">Reference proteome</keyword>